<dbReference type="KEGG" id="psac:PSM36_3472"/>
<name>A0A1R3TE25_9BACT</name>
<dbReference type="InterPro" id="IPR023296">
    <property type="entry name" value="Glyco_hydro_beta-prop_sf"/>
</dbReference>
<evidence type="ECO:0000259" key="1">
    <source>
        <dbReference type="Pfam" id="PF13810"/>
    </source>
</evidence>
<dbReference type="Pfam" id="PF13810">
    <property type="entry name" value="DUF4185"/>
    <property type="match status" value="1"/>
</dbReference>
<dbReference type="AlphaFoldDB" id="A0A1R3TE25"/>
<gene>
    <name evidence="2" type="ORF">PSM36_3472</name>
</gene>
<proteinExistence type="predicted"/>
<dbReference type="STRING" id="1642647.PSM36_3472"/>
<evidence type="ECO:0000313" key="3">
    <source>
        <dbReference type="Proteomes" id="UP000187464"/>
    </source>
</evidence>
<dbReference type="InterPro" id="IPR025442">
    <property type="entry name" value="DUF4185"/>
</dbReference>
<sequence length="368" mass="41968">MRFQLFILSGLLFVFSCQQSDRQENVSDSPLDDGEIVIDTQMVEFLFPAGKNNLTGGDGAISIQIDNTRSFWLWGDSFLGEVIDNQRAESSPFIMGNVWQLLDGESVQTITGGTPMSPESLLKTEKVNGYPAILWPMHGFVKNNIVHVFMSTIVQTGTGTWDFYWHSTLYYRLSLSDLSVIDKQELLTVEQTDAHFGFGITEHDGLYYVYGSNPQADFTAGLHVARARLVNDKLQDWEYFDGNNWVTDVKESKSLQGIDIPVSEQFSVFRHNNKFILLTQDRFKPEIYTFTADTPEGPWSNKKHIYTIPEGEDSTLFTYNAMAHPQYDPNENLLVSYCVNAKNIPDLYSDVSIYKPRFFWVSMNTILK</sequence>
<evidence type="ECO:0000313" key="2">
    <source>
        <dbReference type="EMBL" id="SCD22255.1"/>
    </source>
</evidence>
<dbReference type="PROSITE" id="PS51257">
    <property type="entry name" value="PROKAR_LIPOPROTEIN"/>
    <property type="match status" value="1"/>
</dbReference>
<organism evidence="2 3">
    <name type="scientific">Proteiniphilum saccharofermentans</name>
    <dbReference type="NCBI Taxonomy" id="1642647"/>
    <lineage>
        <taxon>Bacteria</taxon>
        <taxon>Pseudomonadati</taxon>
        <taxon>Bacteroidota</taxon>
        <taxon>Bacteroidia</taxon>
        <taxon>Bacteroidales</taxon>
        <taxon>Dysgonomonadaceae</taxon>
        <taxon>Proteiniphilum</taxon>
    </lineage>
</organism>
<keyword evidence="3" id="KW-1185">Reference proteome</keyword>
<dbReference type="Proteomes" id="UP000187464">
    <property type="component" value="Chromosome I"/>
</dbReference>
<accession>A0A1R3TE25</accession>
<dbReference type="Gene3D" id="2.115.10.20">
    <property type="entry name" value="Glycosyl hydrolase domain, family 43"/>
    <property type="match status" value="1"/>
</dbReference>
<reference evidence="2 3" key="1">
    <citation type="submission" date="2016-08" db="EMBL/GenBank/DDBJ databases">
        <authorList>
            <person name="Seilhamer J.J."/>
        </authorList>
    </citation>
    <scope>NUCLEOTIDE SEQUENCE [LARGE SCALE GENOMIC DNA]</scope>
    <source>
        <strain evidence="2">M3/6</strain>
    </source>
</reference>
<feature type="domain" description="DUF4185" evidence="1">
    <location>
        <begin position="53"/>
        <end position="331"/>
    </location>
</feature>
<dbReference type="SUPFAM" id="SSF75005">
    <property type="entry name" value="Arabinanase/levansucrase/invertase"/>
    <property type="match status" value="1"/>
</dbReference>
<dbReference type="RefSeq" id="WP_083711115.1">
    <property type="nucleotide sequence ID" value="NZ_LT605205.1"/>
</dbReference>
<protein>
    <recommendedName>
        <fullName evidence="1">DUF4185 domain-containing protein</fullName>
    </recommendedName>
</protein>
<dbReference type="EMBL" id="LT605205">
    <property type="protein sequence ID" value="SCD22255.1"/>
    <property type="molecule type" value="Genomic_DNA"/>
</dbReference>